<dbReference type="EMBL" id="MH320556">
    <property type="protein sequence ID" value="AYO89069.1"/>
    <property type="molecule type" value="Genomic_DNA"/>
</dbReference>
<dbReference type="EMBL" id="MH320551">
    <property type="protein sequence ID" value="AYO88191.1"/>
    <property type="molecule type" value="Genomic_DNA"/>
</dbReference>
<dbReference type="PIRSF" id="PIRSF015625">
    <property type="entry name" value="VAC_I1L"/>
    <property type="match status" value="1"/>
</dbReference>
<dbReference type="Pfam" id="PF03289">
    <property type="entry name" value="Pox_I1"/>
    <property type="match status" value="1"/>
</dbReference>
<protein>
    <submittedName>
        <fullName evidence="4">MC044</fullName>
    </submittedName>
</protein>
<dbReference type="Proteomes" id="UP000319755">
    <property type="component" value="Genome"/>
</dbReference>
<accession>A0A1S7DLN8</accession>
<evidence type="ECO:0000313" key="9">
    <source>
        <dbReference type="EMBL" id="AYO89069.1"/>
    </source>
</evidence>
<dbReference type="Proteomes" id="UP000317568">
    <property type="component" value="Genome"/>
</dbReference>
<dbReference type="Proteomes" id="UP000315637">
    <property type="component" value="Segment"/>
</dbReference>
<reference evidence="5" key="2">
    <citation type="journal article" date="2018" name="Viruses">
        <title>New Insights into the Evolutionary and Genomic Landscape of Molluscum Contagiosum Virus (MCV) based on Nine MCV1 and Six MCV2 Complete Genome Sequences.</title>
        <authorList>
            <person name="Zorec T."/>
            <person name="Kutnjak D."/>
            <person name="Hosnjak L."/>
            <person name="Kusar B."/>
            <person name="Trcko K."/>
            <person name="Kocjan B."/>
            <person name="Li Y."/>
            <person name="Krizmaric M."/>
            <person name="Miljkovic J."/>
            <person name="Ravnikar M."/>
            <person name="Poljak M."/>
        </authorList>
    </citation>
    <scope>NUCLEOTIDE SEQUENCE [LARGE SCALE GENOMIC DNA]</scope>
    <source>
        <strain evidence="5">MCV2_MB98</strain>
        <strain evidence="6">MCV2_MC313</strain>
        <strain evidence="7">MCV2_MC316</strain>
        <strain evidence="8">MCV2_MC332</strain>
        <strain evidence="9">MCV2_MC515</strain>
    </source>
</reference>
<evidence type="ECO:0000313" key="7">
    <source>
        <dbReference type="EMBL" id="AYO88021.1"/>
    </source>
</evidence>
<evidence type="ECO:0000256" key="2">
    <source>
        <dbReference type="ARBA" id="ARBA00022844"/>
    </source>
</evidence>
<organismHost>
    <name type="scientific">Homo sapiens</name>
    <name type="common">Human</name>
    <dbReference type="NCBI Taxonomy" id="9606"/>
</organismHost>
<evidence type="ECO:0000313" key="4">
    <source>
        <dbReference type="EMBL" id="AQY16619.1"/>
    </source>
</evidence>
<dbReference type="EMBL" id="MH320548">
    <property type="protein sequence ID" value="AYO87681.1"/>
    <property type="molecule type" value="Genomic_DNA"/>
</dbReference>
<proteinExistence type="predicted"/>
<reference evidence="5" key="3">
    <citation type="submission" date="2018-05" db="EMBL/GenBank/DDBJ databases">
        <authorList>
            <person name="Zorec T.M."/>
            <person name="Hosnjak L."/>
            <person name="Kutnjak D."/>
            <person name="Kusar B."/>
            <person name="Trcko K."/>
            <person name="Kocjan B.J."/>
            <person name="Li Y."/>
            <person name="Krizmaric M."/>
            <person name="Miljkovic J."/>
            <person name="Ravnikar M."/>
            <person name="Poljak M."/>
        </authorList>
    </citation>
    <scope>NUCLEOTIDE SEQUENCE</scope>
    <source>
        <strain evidence="5">MCV2_MB98</strain>
        <strain evidence="6">MCV2_MC313</strain>
        <strain evidence="7">MCV2_MC316</strain>
        <strain evidence="8">MCV2_MC332</strain>
        <strain evidence="9">MCV2_MC515</strain>
    </source>
</reference>
<dbReference type="EMBL" id="KY040274">
    <property type="protein sequence ID" value="AQY16619.1"/>
    <property type="molecule type" value="Genomic_DNA"/>
</dbReference>
<organism evidence="4">
    <name type="scientific">Molluscum contagiosum virus subtype 2</name>
    <name type="common">MOCV</name>
    <name type="synonym">MCVII</name>
    <dbReference type="NCBI Taxonomy" id="10281"/>
    <lineage>
        <taxon>Viruses</taxon>
        <taxon>Varidnaviria</taxon>
        <taxon>Bamfordvirae</taxon>
        <taxon>Nucleocytoviricota</taxon>
        <taxon>Pokkesviricetes</taxon>
        <taxon>Chitovirales</taxon>
        <taxon>Poxviridae</taxon>
        <taxon>Chordopoxvirinae</taxon>
        <taxon>Molluscipoxvirus</taxon>
        <taxon>Molluscipoxvirus molluscum</taxon>
        <taxon>Molluscum contagiosum virus</taxon>
    </lineage>
</organism>
<dbReference type="GO" id="GO:0044423">
    <property type="term" value="C:virion component"/>
    <property type="evidence" value="ECO:0007669"/>
    <property type="project" value="UniProtKB-KW"/>
</dbReference>
<name>A0A1S7DLN8_MCV2</name>
<dbReference type="Proteomes" id="UP000320816">
    <property type="component" value="Segment"/>
</dbReference>
<dbReference type="Proteomes" id="UP000320664">
    <property type="component" value="Segment"/>
</dbReference>
<dbReference type="EMBL" id="MH320549">
    <property type="protein sequence ID" value="AYO87851.1"/>
    <property type="molecule type" value="Genomic_DNA"/>
</dbReference>
<evidence type="ECO:0000256" key="1">
    <source>
        <dbReference type="ARBA" id="ARBA00004328"/>
    </source>
</evidence>
<dbReference type="EMBL" id="MH320550">
    <property type="protein sequence ID" value="AYO88021.1"/>
    <property type="molecule type" value="Genomic_DNA"/>
</dbReference>
<dbReference type="GO" id="GO:0003677">
    <property type="term" value="F:DNA binding"/>
    <property type="evidence" value="ECO:0007669"/>
    <property type="project" value="UniProtKB-KW"/>
</dbReference>
<dbReference type="InterPro" id="IPR004969">
    <property type="entry name" value="Poxvirus_I1"/>
</dbReference>
<keyword evidence="2" id="KW-0946">Virion</keyword>
<evidence type="ECO:0000313" key="6">
    <source>
        <dbReference type="EMBL" id="AYO87851.1"/>
    </source>
</evidence>
<reference evidence="4" key="1">
    <citation type="journal article" date="2017" name="J. Gen. Virol.">
        <title>Recombination events and variability among full-length genomes of co-circulating molluscum contagiosum virus subtypes 1 and 2.</title>
        <authorList>
            <person name="Lopez-Bueno A."/>
            <person name="Parras-Molto M."/>
            <person name="Lopez-Barrantes O."/>
            <person name="Belda S."/>
            <person name="Alejo A."/>
        </authorList>
    </citation>
    <scope>NUCLEOTIDE SEQUENCE</scope>
    <source>
        <strain evidence="4">Madrid 2016_1</strain>
    </source>
</reference>
<evidence type="ECO:0000313" key="5">
    <source>
        <dbReference type="EMBL" id="AYO87681.1"/>
    </source>
</evidence>
<evidence type="ECO:0000256" key="3">
    <source>
        <dbReference type="ARBA" id="ARBA00023125"/>
    </source>
</evidence>
<dbReference type="Proteomes" id="UP000317891">
    <property type="component" value="Segment"/>
</dbReference>
<sequence length="310" mass="35129">MEGDQLVLNSISAKALKAYLCQRLCEIVDEMVTRKAAPKKKQQAKKPEVRIPVDLIKPEFAARFGLHGYRDGVLASLIVSLVENNYFEAGKLKPGEHPELVILDIEREILARVPPESALNIDVGDVKTLAARLRTSAHCFEFRGHTYFLEHDKTEEIINQLVRNGALTLDARNSVKDSFYTISDELLDVLRARLFRCPQVKDNTISRTRLYDYLIRMTKPDESRLYVILRDARLAELLDIETVTVSHFVYTKHSLLVAAVSAHVDKYSKRFGDAFYQGIAEYVKDNEKINVAKVVDYLTVSTVKCAALAE</sequence>
<keyword evidence="3" id="KW-0238">DNA-binding</keyword>
<comment type="subcellular location">
    <subcellularLocation>
        <location evidence="1">Virion</location>
    </subcellularLocation>
</comment>
<gene>
    <name evidence="4" type="primary">MC044L</name>
</gene>
<evidence type="ECO:0000313" key="8">
    <source>
        <dbReference type="EMBL" id="AYO88191.1"/>
    </source>
</evidence>